<evidence type="ECO:0000256" key="1">
    <source>
        <dbReference type="SAM" id="Coils"/>
    </source>
</evidence>
<dbReference type="Proteomes" id="UP000014139">
    <property type="component" value="Unassembled WGS sequence"/>
</dbReference>
<feature type="region of interest" description="Disordered" evidence="2">
    <location>
        <begin position="1"/>
        <end position="40"/>
    </location>
</feature>
<keyword evidence="4" id="KW-1185">Reference proteome</keyword>
<evidence type="ECO:0000313" key="4">
    <source>
        <dbReference type="Proteomes" id="UP000014139"/>
    </source>
</evidence>
<dbReference type="RefSeq" id="WP_003089622.1">
    <property type="nucleotide sequence ID" value="NZ_AOUO01000287.1"/>
</dbReference>
<sequence>MATVRDEADARQQLKAERRREVPDEPREGASDVAKPQGAGSAALVAETDVLALDYAEVEAAKKALDERYQELSGHLANARELGAPLADGKGPVSHWMRRSFGLRGGADAGGVQAALTSYLAELASLRQALETVAATHARNDDEAAAALRAGESRA</sequence>
<feature type="coiled-coil region" evidence="1">
    <location>
        <begin position="55"/>
        <end position="82"/>
    </location>
</feature>
<evidence type="ECO:0000256" key="2">
    <source>
        <dbReference type="SAM" id="MobiDB-lite"/>
    </source>
</evidence>
<organism evidence="3 4">
    <name type="scientific">Amycolatopsis vancoresmycina DSM 44592</name>
    <dbReference type="NCBI Taxonomy" id="1292037"/>
    <lineage>
        <taxon>Bacteria</taxon>
        <taxon>Bacillati</taxon>
        <taxon>Actinomycetota</taxon>
        <taxon>Actinomycetes</taxon>
        <taxon>Pseudonocardiales</taxon>
        <taxon>Pseudonocardiaceae</taxon>
        <taxon>Amycolatopsis</taxon>
    </lineage>
</organism>
<name>R1G5D1_9PSEU</name>
<keyword evidence="1" id="KW-0175">Coiled coil</keyword>
<comment type="caution">
    <text evidence="3">The sequence shown here is derived from an EMBL/GenBank/DDBJ whole genome shotgun (WGS) entry which is preliminary data.</text>
</comment>
<accession>R1G5D1</accession>
<feature type="compositionally biased region" description="Basic and acidic residues" evidence="2">
    <location>
        <begin position="1"/>
        <end position="30"/>
    </location>
</feature>
<gene>
    <name evidence="3" type="ORF">H480_20399</name>
</gene>
<protein>
    <submittedName>
        <fullName evidence="3">Uncharacterized protein</fullName>
    </submittedName>
</protein>
<dbReference type="AlphaFoldDB" id="R1G5D1"/>
<dbReference type="OrthoDB" id="3696327at2"/>
<evidence type="ECO:0000313" key="3">
    <source>
        <dbReference type="EMBL" id="EOD66673.1"/>
    </source>
</evidence>
<dbReference type="EMBL" id="AOUO01000287">
    <property type="protein sequence ID" value="EOD66673.1"/>
    <property type="molecule type" value="Genomic_DNA"/>
</dbReference>
<reference evidence="3 4" key="1">
    <citation type="submission" date="2013-02" db="EMBL/GenBank/DDBJ databases">
        <title>Draft genome sequence of Amycolatopsis vancoresmycina strain DSM 44592T.</title>
        <authorList>
            <person name="Kumar S."/>
            <person name="Kaur N."/>
            <person name="Kaur C."/>
            <person name="Raghava G.P.S."/>
            <person name="Mayilraj S."/>
        </authorList>
    </citation>
    <scope>NUCLEOTIDE SEQUENCE [LARGE SCALE GENOMIC DNA]</scope>
    <source>
        <strain evidence="3 4">DSM 44592</strain>
    </source>
</reference>
<dbReference type="eggNOG" id="ENOG502ZEGT">
    <property type="taxonomic scope" value="Bacteria"/>
</dbReference>
<dbReference type="PATRIC" id="fig|1292037.4.peg.3872"/>
<proteinExistence type="predicted"/>